<evidence type="ECO:0000313" key="2">
    <source>
        <dbReference type="EMBL" id="MPM45554.1"/>
    </source>
</evidence>
<dbReference type="AlphaFoldDB" id="A0A645A723"/>
<comment type="caution">
    <text evidence="2">The sequence shown here is derived from an EMBL/GenBank/DDBJ whole genome shotgun (WGS) entry which is preliminary data.</text>
</comment>
<protein>
    <submittedName>
        <fullName evidence="2">Uncharacterized protein</fullName>
    </submittedName>
</protein>
<feature type="region of interest" description="Disordered" evidence="1">
    <location>
        <begin position="1"/>
        <end position="27"/>
    </location>
</feature>
<sequence>MHAHKPHKVRVRSGKAADAHERCAHGGAQRVGEREHFGSCAAFEHTAAAEQKDLVGRANHLRELKNFLVAADGAFAGALVALRKLFGGSWLVVRRLRRHVFGNVHEHRPGTAFPCDGKGFTQGIRKVGNVLYDIVIFGNRGRNAGDVRFLKAVLADEADADVARDKHNGHRVEIRRGDAGYKVGGSGAGRCNAYAGFARCARVTVRGVRRALLVRGQVMVNAMAVFIEFVVNIQHRAARIPKHGIDGLLGQTFDQDLRSCQFHKTGLLFLSSNLRCASSLRGGLSVCRAGGGLLRYGVAD</sequence>
<evidence type="ECO:0000256" key="1">
    <source>
        <dbReference type="SAM" id="MobiDB-lite"/>
    </source>
</evidence>
<reference evidence="2" key="1">
    <citation type="submission" date="2019-08" db="EMBL/GenBank/DDBJ databases">
        <authorList>
            <person name="Kucharzyk K."/>
            <person name="Murdoch R.W."/>
            <person name="Higgins S."/>
            <person name="Loffler F."/>
        </authorList>
    </citation>
    <scope>NUCLEOTIDE SEQUENCE</scope>
</reference>
<organism evidence="2">
    <name type="scientific">bioreactor metagenome</name>
    <dbReference type="NCBI Taxonomy" id="1076179"/>
    <lineage>
        <taxon>unclassified sequences</taxon>
        <taxon>metagenomes</taxon>
        <taxon>ecological metagenomes</taxon>
    </lineage>
</organism>
<feature type="compositionally biased region" description="Basic residues" evidence="1">
    <location>
        <begin position="1"/>
        <end position="13"/>
    </location>
</feature>
<accession>A0A645A723</accession>
<proteinExistence type="predicted"/>
<dbReference type="EMBL" id="VSSQ01010922">
    <property type="protein sequence ID" value="MPM45554.1"/>
    <property type="molecule type" value="Genomic_DNA"/>
</dbReference>
<name>A0A645A723_9ZZZZ</name>
<feature type="compositionally biased region" description="Basic and acidic residues" evidence="1">
    <location>
        <begin position="15"/>
        <end position="24"/>
    </location>
</feature>
<gene>
    <name evidence="2" type="ORF">SDC9_92242</name>
</gene>